<dbReference type="Pfam" id="PF00150">
    <property type="entry name" value="Cellulase"/>
    <property type="match status" value="1"/>
</dbReference>
<evidence type="ECO:0000313" key="6">
    <source>
        <dbReference type="EMBL" id="KAF9792123.1"/>
    </source>
</evidence>
<dbReference type="GO" id="GO:0005576">
    <property type="term" value="C:extracellular region"/>
    <property type="evidence" value="ECO:0007669"/>
    <property type="project" value="TreeGrafter"/>
</dbReference>
<dbReference type="OrthoDB" id="1887033at2759"/>
<dbReference type="GO" id="GO:0009251">
    <property type="term" value="P:glucan catabolic process"/>
    <property type="evidence" value="ECO:0007669"/>
    <property type="project" value="TreeGrafter"/>
</dbReference>
<dbReference type="Gene3D" id="3.20.20.80">
    <property type="entry name" value="Glycosidases"/>
    <property type="match status" value="1"/>
</dbReference>
<dbReference type="SUPFAM" id="SSF51445">
    <property type="entry name" value="(Trans)glycosidases"/>
    <property type="match status" value="1"/>
</dbReference>
<evidence type="ECO:0000256" key="1">
    <source>
        <dbReference type="ARBA" id="ARBA00005641"/>
    </source>
</evidence>
<evidence type="ECO:0000256" key="4">
    <source>
        <dbReference type="RuleBase" id="RU361153"/>
    </source>
</evidence>
<evidence type="ECO:0000256" key="2">
    <source>
        <dbReference type="ARBA" id="ARBA00022801"/>
    </source>
</evidence>
<dbReference type="AlphaFoldDB" id="A0A9P6LCB2"/>
<evidence type="ECO:0000313" key="7">
    <source>
        <dbReference type="Proteomes" id="UP000736335"/>
    </source>
</evidence>
<reference evidence="6" key="2">
    <citation type="submission" date="2020-11" db="EMBL/GenBank/DDBJ databases">
        <authorList>
            <consortium name="DOE Joint Genome Institute"/>
            <person name="Kuo A."/>
            <person name="Miyauchi S."/>
            <person name="Kiss E."/>
            <person name="Drula E."/>
            <person name="Kohler A."/>
            <person name="Sanchez-Garcia M."/>
            <person name="Andreopoulos B."/>
            <person name="Barry K.W."/>
            <person name="Bonito G."/>
            <person name="Buee M."/>
            <person name="Carver A."/>
            <person name="Chen C."/>
            <person name="Cichocki N."/>
            <person name="Clum A."/>
            <person name="Culley D."/>
            <person name="Crous P.W."/>
            <person name="Fauchery L."/>
            <person name="Girlanda M."/>
            <person name="Hayes R."/>
            <person name="Keri Z."/>
            <person name="Labutti K."/>
            <person name="Lipzen A."/>
            <person name="Lombard V."/>
            <person name="Magnuson J."/>
            <person name="Maillard F."/>
            <person name="Morin E."/>
            <person name="Murat C."/>
            <person name="Nolan M."/>
            <person name="Ohm R."/>
            <person name="Pangilinan J."/>
            <person name="Pereira M."/>
            <person name="Perotto S."/>
            <person name="Peter M."/>
            <person name="Riley R."/>
            <person name="Sitrit Y."/>
            <person name="Stielow B."/>
            <person name="Szollosi G."/>
            <person name="Zifcakova L."/>
            <person name="Stursova M."/>
            <person name="Spatafora J.W."/>
            <person name="Tedersoo L."/>
            <person name="Vaario L.-M."/>
            <person name="Yamada A."/>
            <person name="Yan M."/>
            <person name="Wang P."/>
            <person name="Xu J."/>
            <person name="Bruns T."/>
            <person name="Baldrian P."/>
            <person name="Vilgalys R."/>
            <person name="Henrissat B."/>
            <person name="Grigoriev I.V."/>
            <person name="Hibbett D."/>
            <person name="Nagy L.G."/>
            <person name="Martin F.M."/>
        </authorList>
    </citation>
    <scope>NUCLEOTIDE SEQUENCE</scope>
    <source>
        <strain evidence="6">UH-Tt-Lm1</strain>
    </source>
</reference>
<evidence type="ECO:0000259" key="5">
    <source>
        <dbReference type="Pfam" id="PF00150"/>
    </source>
</evidence>
<dbReference type="Proteomes" id="UP000736335">
    <property type="component" value="Unassembled WGS sequence"/>
</dbReference>
<reference evidence="6" key="1">
    <citation type="journal article" date="2020" name="Nat. Commun.">
        <title>Large-scale genome sequencing of mycorrhizal fungi provides insights into the early evolution of symbiotic traits.</title>
        <authorList>
            <person name="Miyauchi S."/>
            <person name="Kiss E."/>
            <person name="Kuo A."/>
            <person name="Drula E."/>
            <person name="Kohler A."/>
            <person name="Sanchez-Garcia M."/>
            <person name="Morin E."/>
            <person name="Andreopoulos B."/>
            <person name="Barry K.W."/>
            <person name="Bonito G."/>
            <person name="Buee M."/>
            <person name="Carver A."/>
            <person name="Chen C."/>
            <person name="Cichocki N."/>
            <person name="Clum A."/>
            <person name="Culley D."/>
            <person name="Crous P.W."/>
            <person name="Fauchery L."/>
            <person name="Girlanda M."/>
            <person name="Hayes R.D."/>
            <person name="Keri Z."/>
            <person name="LaButti K."/>
            <person name="Lipzen A."/>
            <person name="Lombard V."/>
            <person name="Magnuson J."/>
            <person name="Maillard F."/>
            <person name="Murat C."/>
            <person name="Nolan M."/>
            <person name="Ohm R.A."/>
            <person name="Pangilinan J."/>
            <person name="Pereira M.F."/>
            <person name="Perotto S."/>
            <person name="Peter M."/>
            <person name="Pfister S."/>
            <person name="Riley R."/>
            <person name="Sitrit Y."/>
            <person name="Stielow J.B."/>
            <person name="Szollosi G."/>
            <person name="Zifcakova L."/>
            <person name="Stursova M."/>
            <person name="Spatafora J.W."/>
            <person name="Tedersoo L."/>
            <person name="Vaario L.M."/>
            <person name="Yamada A."/>
            <person name="Yan M."/>
            <person name="Wang P."/>
            <person name="Xu J."/>
            <person name="Bruns T."/>
            <person name="Baldrian P."/>
            <person name="Vilgalys R."/>
            <person name="Dunand C."/>
            <person name="Henrissat B."/>
            <person name="Grigoriev I.V."/>
            <person name="Hibbett D."/>
            <person name="Nagy L.G."/>
            <person name="Martin F.M."/>
        </authorList>
    </citation>
    <scope>NUCLEOTIDE SEQUENCE</scope>
    <source>
        <strain evidence="6">UH-Tt-Lm1</strain>
    </source>
</reference>
<dbReference type="InterPro" id="IPR001547">
    <property type="entry name" value="Glyco_hydro_5"/>
</dbReference>
<keyword evidence="3 4" id="KW-0326">Glycosidase</keyword>
<gene>
    <name evidence="6" type="ORF">BJ322DRAFT_996263</name>
</gene>
<organism evidence="6 7">
    <name type="scientific">Thelephora terrestris</name>
    <dbReference type="NCBI Taxonomy" id="56493"/>
    <lineage>
        <taxon>Eukaryota</taxon>
        <taxon>Fungi</taxon>
        <taxon>Dikarya</taxon>
        <taxon>Basidiomycota</taxon>
        <taxon>Agaricomycotina</taxon>
        <taxon>Agaricomycetes</taxon>
        <taxon>Thelephorales</taxon>
        <taxon>Thelephoraceae</taxon>
        <taxon>Thelephora</taxon>
    </lineage>
</organism>
<dbReference type="InterPro" id="IPR017853">
    <property type="entry name" value="GH"/>
</dbReference>
<protein>
    <submittedName>
        <fullName evidence="6">Glycoside hydrolase superfamily</fullName>
    </submittedName>
</protein>
<sequence>MQAEVQQFSALLQSLNLTAGLFKPTPAPPLFSALGNGSSFDPFGVLGNTSVASSDPLNLNAQDNCIPEPYSAPPITDQEFPPFDSAKATIFRYRQQQSVNLGSWSVMNLFVHEDWMSPSLFLCASGSKVSELDIAYGWGSVEGARSVLERHWDTWITQSDMEYLAGIGINTVRLPIGYWNLGPEHCKGTNYDQVSSVYQNSWPRVKRAINMAGKSGLGVLVDLHGAVGSQNGQGHSGVSDGVTGLFQSQNNMDSTANVLNFLMKELASVTNVVGIQMLNEPKDVPELIPFYERVIEEMRQASPYGSSFPLYLHDGFNLWKFSDFVHGRDDFVVQDYHSYYVFTPSDASTPASKHSENVENGIFQSLITASGNQRRNLVIDEWSCALTAQSLSSEKDPDEARRRFCTGQMGVYATAAAGWSFWAYKKEDCDQDPGWCFKHAVGRALPNTFFPYGQTSKAALSTSDIATLFPDSRLPVMSGLVAKIESVTGPLWPKSHKRELPVYLTGFRPFDVFYHLISLARKRNEPLVNFSATDTVAAKGHSDGLMTAKIFALMDSSKLGFVDQYVNDSIAALGPNVVDGNSRQAYRDAFLQGLAEGEANVRAALST</sequence>
<dbReference type="PANTHER" id="PTHR31297:SF43">
    <property type="entry name" value="GLUCAN 1,3-BETA-GLUCOSIDASE 3"/>
    <property type="match status" value="1"/>
</dbReference>
<keyword evidence="7" id="KW-1185">Reference proteome</keyword>
<dbReference type="GO" id="GO:0046557">
    <property type="term" value="F:glucan endo-1,6-beta-glucosidase activity"/>
    <property type="evidence" value="ECO:0007669"/>
    <property type="project" value="TreeGrafter"/>
</dbReference>
<evidence type="ECO:0000256" key="3">
    <source>
        <dbReference type="ARBA" id="ARBA00023295"/>
    </source>
</evidence>
<comment type="caution">
    <text evidence="6">The sequence shown here is derived from an EMBL/GenBank/DDBJ whole genome shotgun (WGS) entry which is preliminary data.</text>
</comment>
<accession>A0A9P6LCB2</accession>
<name>A0A9P6LCB2_9AGAM</name>
<keyword evidence="2 4" id="KW-0378">Hydrolase</keyword>
<feature type="domain" description="Glycoside hydrolase family 5" evidence="5">
    <location>
        <begin position="151"/>
        <end position="425"/>
    </location>
</feature>
<dbReference type="InterPro" id="IPR050386">
    <property type="entry name" value="Glycosyl_hydrolase_5"/>
</dbReference>
<dbReference type="EMBL" id="WIUZ02000001">
    <property type="protein sequence ID" value="KAF9792123.1"/>
    <property type="molecule type" value="Genomic_DNA"/>
</dbReference>
<comment type="similarity">
    <text evidence="1 4">Belongs to the glycosyl hydrolase 5 (cellulase A) family.</text>
</comment>
<proteinExistence type="inferred from homology"/>
<dbReference type="GO" id="GO:0009986">
    <property type="term" value="C:cell surface"/>
    <property type="evidence" value="ECO:0007669"/>
    <property type="project" value="TreeGrafter"/>
</dbReference>
<dbReference type="PANTHER" id="PTHR31297">
    <property type="entry name" value="GLUCAN ENDO-1,6-BETA-GLUCOSIDASE B"/>
    <property type="match status" value="1"/>
</dbReference>